<sequence>MKKVQLFVCATALALLTACGQSYTQQDSTNTELTTNEVDTSSSSEEKQKTENIDLTETKEVENNDDSTQASETETEKTTETAVAVSASGADEDSSEVASDSEDATEDGEEQELGVDEVEPPSYSEAQNDELKQHIEELKNQFPNQLLAIQLENGDDVNNVYAVITDGLKLPSDEEREFHVTLMAEAISQELDLATQAPNGTMTFVYEDQAELAIYHIETSTISWK</sequence>
<feature type="signal peptide" evidence="2">
    <location>
        <begin position="1"/>
        <end position="24"/>
    </location>
</feature>
<feature type="compositionally biased region" description="Low complexity" evidence="1">
    <location>
        <begin position="80"/>
        <end position="89"/>
    </location>
</feature>
<accession>A0A553ZV53</accession>
<proteinExistence type="predicted"/>
<feature type="compositionally biased region" description="Polar residues" evidence="1">
    <location>
        <begin position="23"/>
        <end position="40"/>
    </location>
</feature>
<dbReference type="PROSITE" id="PS51257">
    <property type="entry name" value="PROKAR_LIPOPROTEIN"/>
    <property type="match status" value="1"/>
</dbReference>
<gene>
    <name evidence="3" type="ORF">FN960_16855</name>
</gene>
<organism evidence="3 4">
    <name type="scientific">Alkalicoccobacillus porphyridii</name>
    <dbReference type="NCBI Taxonomy" id="2597270"/>
    <lineage>
        <taxon>Bacteria</taxon>
        <taxon>Bacillati</taxon>
        <taxon>Bacillota</taxon>
        <taxon>Bacilli</taxon>
        <taxon>Bacillales</taxon>
        <taxon>Bacillaceae</taxon>
        <taxon>Alkalicoccobacillus</taxon>
    </lineage>
</organism>
<evidence type="ECO:0000256" key="1">
    <source>
        <dbReference type="SAM" id="MobiDB-lite"/>
    </source>
</evidence>
<reference evidence="3 4" key="1">
    <citation type="submission" date="2019-07" db="EMBL/GenBank/DDBJ databases">
        <authorList>
            <person name="Park Y.J."/>
            <person name="Jeong S.E."/>
            <person name="Jung H.S."/>
        </authorList>
    </citation>
    <scope>NUCLEOTIDE SEQUENCE [LARGE SCALE GENOMIC DNA]</scope>
    <source>
        <strain evidence="4">P16(2019)</strain>
    </source>
</reference>
<dbReference type="Proteomes" id="UP000318521">
    <property type="component" value="Unassembled WGS sequence"/>
</dbReference>
<feature type="region of interest" description="Disordered" evidence="1">
    <location>
        <begin position="23"/>
        <end position="124"/>
    </location>
</feature>
<feature type="chain" id="PRO_5021772613" description="Lipoprotein" evidence="2">
    <location>
        <begin position="25"/>
        <end position="225"/>
    </location>
</feature>
<dbReference type="RefSeq" id="WP_143850026.1">
    <property type="nucleotide sequence ID" value="NZ_VLXZ01000012.1"/>
</dbReference>
<evidence type="ECO:0000313" key="4">
    <source>
        <dbReference type="Proteomes" id="UP000318521"/>
    </source>
</evidence>
<feature type="compositionally biased region" description="Acidic residues" evidence="1">
    <location>
        <begin position="90"/>
        <end position="119"/>
    </location>
</feature>
<dbReference type="AlphaFoldDB" id="A0A553ZV53"/>
<evidence type="ECO:0008006" key="5">
    <source>
        <dbReference type="Google" id="ProtNLM"/>
    </source>
</evidence>
<protein>
    <recommendedName>
        <fullName evidence="5">Lipoprotein</fullName>
    </recommendedName>
</protein>
<dbReference type="EMBL" id="VLXZ01000012">
    <property type="protein sequence ID" value="TSB45364.1"/>
    <property type="molecule type" value="Genomic_DNA"/>
</dbReference>
<name>A0A553ZV53_9BACI</name>
<evidence type="ECO:0000313" key="3">
    <source>
        <dbReference type="EMBL" id="TSB45364.1"/>
    </source>
</evidence>
<keyword evidence="4" id="KW-1185">Reference proteome</keyword>
<keyword evidence="2" id="KW-0732">Signal</keyword>
<evidence type="ECO:0000256" key="2">
    <source>
        <dbReference type="SAM" id="SignalP"/>
    </source>
</evidence>
<feature type="compositionally biased region" description="Basic and acidic residues" evidence="1">
    <location>
        <begin position="44"/>
        <end position="62"/>
    </location>
</feature>
<comment type="caution">
    <text evidence="3">The sequence shown here is derived from an EMBL/GenBank/DDBJ whole genome shotgun (WGS) entry which is preliminary data.</text>
</comment>